<evidence type="ECO:0008006" key="4">
    <source>
        <dbReference type="Google" id="ProtNLM"/>
    </source>
</evidence>
<organism evidence="2 3">
    <name type="scientific">Duganella vulcania</name>
    <dbReference type="NCBI Taxonomy" id="2692166"/>
    <lineage>
        <taxon>Bacteria</taxon>
        <taxon>Pseudomonadati</taxon>
        <taxon>Pseudomonadota</taxon>
        <taxon>Betaproteobacteria</taxon>
        <taxon>Burkholderiales</taxon>
        <taxon>Oxalobacteraceae</taxon>
        <taxon>Telluria group</taxon>
        <taxon>Duganella</taxon>
    </lineage>
</organism>
<name>A0A845GHD2_9BURK</name>
<keyword evidence="1" id="KW-0732">Signal</keyword>
<dbReference type="RefSeq" id="WP_161082069.1">
    <property type="nucleotide sequence ID" value="NZ_WWCX01000001.1"/>
</dbReference>
<feature type="signal peptide" evidence="1">
    <location>
        <begin position="1"/>
        <end position="23"/>
    </location>
</feature>
<comment type="caution">
    <text evidence="2">The sequence shown here is derived from an EMBL/GenBank/DDBJ whole genome shotgun (WGS) entry which is preliminary data.</text>
</comment>
<accession>A0A845GHD2</accession>
<proteinExistence type="predicted"/>
<protein>
    <recommendedName>
        <fullName evidence="4">DUF2147 domain-containing protein</fullName>
    </recommendedName>
</protein>
<dbReference type="AlphaFoldDB" id="A0A845GHD2"/>
<dbReference type="Proteomes" id="UP000447355">
    <property type="component" value="Unassembled WGS sequence"/>
</dbReference>
<evidence type="ECO:0000256" key="1">
    <source>
        <dbReference type="SAM" id="SignalP"/>
    </source>
</evidence>
<sequence length="158" mass="17294">MRYLKRIFALLAVSPAFCGPAHAYENKDIIVGEWSGVSGYMVTAGKAGASFHETNLDMTLVVDARHRVIGTSSANGCSLVGEYQSTSSVVDFPMKVKITGCNYHGFNLRFVGMLHYDPAKRLLGFKLDREDTLSAGKEIHYYVSARLQRASPPSSAAR</sequence>
<feature type="chain" id="PRO_5032723179" description="DUF2147 domain-containing protein" evidence="1">
    <location>
        <begin position="24"/>
        <end position="158"/>
    </location>
</feature>
<evidence type="ECO:0000313" key="2">
    <source>
        <dbReference type="EMBL" id="MYM92815.1"/>
    </source>
</evidence>
<reference evidence="2" key="1">
    <citation type="submission" date="2019-12" db="EMBL/GenBank/DDBJ databases">
        <title>Novel species isolated from a subtropical stream in China.</title>
        <authorList>
            <person name="Lu H."/>
        </authorList>
    </citation>
    <scope>NUCLEOTIDE SEQUENCE [LARGE SCALE GENOMIC DNA]</scope>
    <source>
        <strain evidence="2">FT81W</strain>
    </source>
</reference>
<evidence type="ECO:0000313" key="3">
    <source>
        <dbReference type="Proteomes" id="UP000447355"/>
    </source>
</evidence>
<gene>
    <name evidence="2" type="ORF">GTP90_02935</name>
</gene>
<dbReference type="EMBL" id="WWCX01000001">
    <property type="protein sequence ID" value="MYM92815.1"/>
    <property type="molecule type" value="Genomic_DNA"/>
</dbReference>